<dbReference type="Pfam" id="PF00583">
    <property type="entry name" value="Acetyltransf_1"/>
    <property type="match status" value="1"/>
</dbReference>
<feature type="domain" description="N-acetyltransferase" evidence="1">
    <location>
        <begin position="177"/>
        <end position="323"/>
    </location>
</feature>
<dbReference type="Proteomes" id="UP000295388">
    <property type="component" value="Unassembled WGS sequence"/>
</dbReference>
<keyword evidence="2" id="KW-0687">Ribonucleoprotein</keyword>
<accession>A0A4R6KKB9</accession>
<evidence type="ECO:0000313" key="2">
    <source>
        <dbReference type="EMBL" id="TDO50016.1"/>
    </source>
</evidence>
<comment type="caution">
    <text evidence="2">The sequence shown here is derived from an EMBL/GenBank/DDBJ whole genome shotgun (WGS) entry which is preliminary data.</text>
</comment>
<dbReference type="Gene3D" id="3.40.630.30">
    <property type="match status" value="1"/>
</dbReference>
<dbReference type="EMBL" id="SNWQ01000005">
    <property type="protein sequence ID" value="TDO50016.1"/>
    <property type="molecule type" value="Genomic_DNA"/>
</dbReference>
<evidence type="ECO:0000259" key="1">
    <source>
        <dbReference type="PROSITE" id="PS51186"/>
    </source>
</evidence>
<reference evidence="2 3" key="1">
    <citation type="submission" date="2019-03" db="EMBL/GenBank/DDBJ databases">
        <title>Genomic Encyclopedia of Type Strains, Phase III (KMG-III): the genomes of soil and plant-associated and newly described type strains.</title>
        <authorList>
            <person name="Whitman W."/>
        </authorList>
    </citation>
    <scope>NUCLEOTIDE SEQUENCE [LARGE SCALE GENOMIC DNA]</scope>
    <source>
        <strain evidence="2 3">VKM Ac-2527</strain>
    </source>
</reference>
<dbReference type="CDD" id="cd04301">
    <property type="entry name" value="NAT_SF"/>
    <property type="match status" value="1"/>
</dbReference>
<dbReference type="GO" id="GO:0005840">
    <property type="term" value="C:ribosome"/>
    <property type="evidence" value="ECO:0007669"/>
    <property type="project" value="UniProtKB-KW"/>
</dbReference>
<name>A0A4R6KKB9_9ACTN</name>
<dbReference type="InterPro" id="IPR000182">
    <property type="entry name" value="GNAT_dom"/>
</dbReference>
<sequence length="323" mass="34742">MPANTPANLPGNLPAGLTVRPIRPDDIEAIHAQMAAYTTRLLGYPKHSLDNVADYLRNPALSLATDSWLVFDGTEIVGTSSALLHIGTDRISLDVFAADRVVAGWLLDNGTAHCSTMSTGLDEVTVKVGVLREDEAMVALLSERGMTLETSHQRMRIDHEPTLEAPPAPAGVAVRRGTFDDATRRAAHQVIATTFADQPGAVPPPYDDWLASREARSTFDWSLMTLLEIDGRAVAARECSDNFVASEDCGYIGRLAVLAEARGRGLAKYLLRDQFALDAAAGRSGTMLHVDNSNPTPAVGLYLGVGMRPTVTSDIWTQVIPAR</sequence>
<keyword evidence="2" id="KW-0689">Ribosomal protein</keyword>
<dbReference type="GO" id="GO:0016747">
    <property type="term" value="F:acyltransferase activity, transferring groups other than amino-acyl groups"/>
    <property type="evidence" value="ECO:0007669"/>
    <property type="project" value="InterPro"/>
</dbReference>
<dbReference type="SUPFAM" id="SSF55729">
    <property type="entry name" value="Acyl-CoA N-acyltransferases (Nat)"/>
    <property type="match status" value="2"/>
</dbReference>
<dbReference type="RefSeq" id="WP_238165549.1">
    <property type="nucleotide sequence ID" value="NZ_SNWQ01000005.1"/>
</dbReference>
<protein>
    <submittedName>
        <fullName evidence="2">Ribosomal protein S18 acetylase RimI-like enzyme</fullName>
    </submittedName>
</protein>
<dbReference type="InterPro" id="IPR016181">
    <property type="entry name" value="Acyl_CoA_acyltransferase"/>
</dbReference>
<organism evidence="2 3">
    <name type="scientific">Kribbella caucasensis</name>
    <dbReference type="NCBI Taxonomy" id="2512215"/>
    <lineage>
        <taxon>Bacteria</taxon>
        <taxon>Bacillati</taxon>
        <taxon>Actinomycetota</taxon>
        <taxon>Actinomycetes</taxon>
        <taxon>Propionibacteriales</taxon>
        <taxon>Kribbellaceae</taxon>
        <taxon>Kribbella</taxon>
    </lineage>
</organism>
<dbReference type="PROSITE" id="PS51186">
    <property type="entry name" value="GNAT"/>
    <property type="match status" value="1"/>
</dbReference>
<keyword evidence="3" id="KW-1185">Reference proteome</keyword>
<gene>
    <name evidence="2" type="ORF">EV643_105246</name>
</gene>
<evidence type="ECO:0000313" key="3">
    <source>
        <dbReference type="Proteomes" id="UP000295388"/>
    </source>
</evidence>
<proteinExistence type="predicted"/>
<dbReference type="AlphaFoldDB" id="A0A4R6KKB9"/>